<evidence type="ECO:0000256" key="1">
    <source>
        <dbReference type="ARBA" id="ARBA00008140"/>
    </source>
</evidence>
<dbReference type="GO" id="GO:0101005">
    <property type="term" value="F:deubiquitinase activity"/>
    <property type="evidence" value="ECO:0007669"/>
    <property type="project" value="TreeGrafter"/>
</dbReference>
<comment type="caution">
    <text evidence="6">The sequence shown here is derived from an EMBL/GenBank/DDBJ whole genome shotgun (WGS) entry which is preliminary data.</text>
</comment>
<dbReference type="PROSITE" id="PS51858">
    <property type="entry name" value="PPPDE"/>
    <property type="match status" value="1"/>
</dbReference>
<protein>
    <recommendedName>
        <fullName evidence="5">PPPDE domain-containing protein</fullName>
    </recommendedName>
</protein>
<dbReference type="Gene3D" id="1.25.40.20">
    <property type="entry name" value="Ankyrin repeat-containing domain"/>
    <property type="match status" value="1"/>
</dbReference>
<evidence type="ECO:0000256" key="2">
    <source>
        <dbReference type="ARBA" id="ARBA00022670"/>
    </source>
</evidence>
<reference evidence="6 7" key="1">
    <citation type="journal article" date="2024" name="Science">
        <title>Giant polyketide synthase enzymes in the biosynthesis of giant marine polyether toxins.</title>
        <authorList>
            <person name="Fallon T.R."/>
            <person name="Shende V.V."/>
            <person name="Wierzbicki I.H."/>
            <person name="Pendleton A.L."/>
            <person name="Watervoot N.F."/>
            <person name="Auber R.P."/>
            <person name="Gonzalez D.J."/>
            <person name="Wisecaver J.H."/>
            <person name="Moore B.S."/>
        </authorList>
    </citation>
    <scope>NUCLEOTIDE SEQUENCE [LARGE SCALE GENOMIC DNA]</scope>
    <source>
        <strain evidence="6 7">12B1</strain>
    </source>
</reference>
<dbReference type="AlphaFoldDB" id="A0AB34IK27"/>
<dbReference type="PANTHER" id="PTHR12378">
    <property type="entry name" value="DESUMOYLATING ISOPEPTIDASE"/>
    <property type="match status" value="1"/>
</dbReference>
<gene>
    <name evidence="6" type="ORF">AB1Y20_012964</name>
</gene>
<dbReference type="InterPro" id="IPR036770">
    <property type="entry name" value="Ankyrin_rpt-contain_sf"/>
</dbReference>
<organism evidence="6 7">
    <name type="scientific">Prymnesium parvum</name>
    <name type="common">Toxic golden alga</name>
    <dbReference type="NCBI Taxonomy" id="97485"/>
    <lineage>
        <taxon>Eukaryota</taxon>
        <taxon>Haptista</taxon>
        <taxon>Haptophyta</taxon>
        <taxon>Prymnesiophyceae</taxon>
        <taxon>Prymnesiales</taxon>
        <taxon>Prymnesiaceae</taxon>
        <taxon>Prymnesium</taxon>
    </lineage>
</organism>
<dbReference type="SUPFAM" id="SSF48403">
    <property type="entry name" value="Ankyrin repeat"/>
    <property type="match status" value="1"/>
</dbReference>
<evidence type="ECO:0000256" key="4">
    <source>
        <dbReference type="PROSITE-ProRule" id="PRU00023"/>
    </source>
</evidence>
<dbReference type="InterPro" id="IPR002110">
    <property type="entry name" value="Ankyrin_rpt"/>
</dbReference>
<dbReference type="SMART" id="SM00248">
    <property type="entry name" value="ANK"/>
    <property type="match status" value="3"/>
</dbReference>
<keyword evidence="3" id="KW-0378">Hydrolase</keyword>
<feature type="domain" description="PPPDE" evidence="5">
    <location>
        <begin position="142"/>
        <end position="292"/>
    </location>
</feature>
<keyword evidence="2" id="KW-0645">Protease</keyword>
<comment type="similarity">
    <text evidence="1">Belongs to the DeSI family.</text>
</comment>
<dbReference type="SMART" id="SM01179">
    <property type="entry name" value="DUF862"/>
    <property type="match status" value="1"/>
</dbReference>
<dbReference type="PROSITE" id="PS50297">
    <property type="entry name" value="ANK_REP_REGION"/>
    <property type="match status" value="2"/>
</dbReference>
<dbReference type="InterPro" id="IPR008580">
    <property type="entry name" value="PPPDE_dom"/>
</dbReference>
<dbReference type="PROSITE" id="PS50088">
    <property type="entry name" value="ANK_REPEAT"/>
    <property type="match status" value="2"/>
</dbReference>
<sequence>MPLVNKASEALLEACTSGDIARVGSALKCMSIDEVNALDSEGNTALHVAIKRQHDAVVKQLLAAGSRVDVANGKGRLPLHAASAIGNVRIVKLLLAAGAKPDETGPDGSTPWRLACVEGHTQTVDIIMSSTRSSSRLDVGGSEVLLHVYFVGHRSIKCDFISALRALGGCLGGPCRTSCGVYHTAIEIVPLTSGFEWSYGYTTEGTGVYSESARENPRHDYYDSVSLGKCKLLEMELDEALQQLSEQWLGSEYHFVRHNCQSFCAKLIETLGTRPLPDWVTRANRAGTTWLRWTAFWMAIPRTAGRVLCCTCRYGRRTGSQSSRQVASRPLA</sequence>
<keyword evidence="7" id="KW-1185">Reference proteome</keyword>
<dbReference type="Pfam" id="PF05903">
    <property type="entry name" value="Peptidase_C97"/>
    <property type="match status" value="1"/>
</dbReference>
<feature type="repeat" description="ANK" evidence="4">
    <location>
        <begin position="41"/>
        <end position="73"/>
    </location>
</feature>
<dbReference type="Gene3D" id="3.90.1720.30">
    <property type="entry name" value="PPPDE domains"/>
    <property type="match status" value="1"/>
</dbReference>
<evidence type="ECO:0000313" key="7">
    <source>
        <dbReference type="Proteomes" id="UP001515480"/>
    </source>
</evidence>
<dbReference type="Proteomes" id="UP001515480">
    <property type="component" value="Unassembled WGS sequence"/>
</dbReference>
<evidence type="ECO:0000259" key="5">
    <source>
        <dbReference type="PROSITE" id="PS51858"/>
    </source>
</evidence>
<dbReference type="PANTHER" id="PTHR12378:SF80">
    <property type="entry name" value="IP06716P-RELATED"/>
    <property type="match status" value="1"/>
</dbReference>
<evidence type="ECO:0000256" key="3">
    <source>
        <dbReference type="ARBA" id="ARBA00022801"/>
    </source>
</evidence>
<dbReference type="GO" id="GO:0016579">
    <property type="term" value="P:protein deubiquitination"/>
    <property type="evidence" value="ECO:0007669"/>
    <property type="project" value="TreeGrafter"/>
</dbReference>
<name>A0AB34IK27_PRYPA</name>
<dbReference type="GO" id="GO:0006508">
    <property type="term" value="P:proteolysis"/>
    <property type="evidence" value="ECO:0007669"/>
    <property type="project" value="UniProtKB-KW"/>
</dbReference>
<keyword evidence="4" id="KW-0040">ANK repeat</keyword>
<dbReference type="InterPro" id="IPR042266">
    <property type="entry name" value="PPPDE_sf"/>
</dbReference>
<proteinExistence type="inferred from homology"/>
<feature type="repeat" description="ANK" evidence="4">
    <location>
        <begin position="74"/>
        <end position="106"/>
    </location>
</feature>
<evidence type="ECO:0000313" key="6">
    <source>
        <dbReference type="EMBL" id="KAL1500298.1"/>
    </source>
</evidence>
<dbReference type="Pfam" id="PF12796">
    <property type="entry name" value="Ank_2"/>
    <property type="match status" value="1"/>
</dbReference>
<dbReference type="EMBL" id="JBGBPQ010000023">
    <property type="protein sequence ID" value="KAL1500298.1"/>
    <property type="molecule type" value="Genomic_DNA"/>
</dbReference>
<accession>A0AB34IK27</accession>